<organism evidence="4 5">
    <name type="scientific">Albugo candida</name>
    <dbReference type="NCBI Taxonomy" id="65357"/>
    <lineage>
        <taxon>Eukaryota</taxon>
        <taxon>Sar</taxon>
        <taxon>Stramenopiles</taxon>
        <taxon>Oomycota</taxon>
        <taxon>Peronosporomycetes</taxon>
        <taxon>Albuginales</taxon>
        <taxon>Albuginaceae</taxon>
        <taxon>Albugo</taxon>
    </lineage>
</organism>
<dbReference type="GO" id="GO:0008270">
    <property type="term" value="F:zinc ion binding"/>
    <property type="evidence" value="ECO:0007669"/>
    <property type="project" value="UniProtKB-KW"/>
</dbReference>
<dbReference type="OrthoDB" id="6036at2759"/>
<keyword evidence="1" id="KW-0862">Zinc</keyword>
<dbReference type="SUPFAM" id="SSF57863">
    <property type="entry name" value="ArfGap/RecO-like zinc finger"/>
    <property type="match status" value="1"/>
</dbReference>
<accession>A0A024GID9</accession>
<sequence length="369" mass="40579">MGKTPEEQLNVLRKLEANKSCINCGSYSKFGHPNVCEPFKTFTCSQCKSAHQSFSMRVKHYSMSNWSAEEVEALKEENGGGNVNARRVWFGKWDENLMRRPTEGDNLEYFKSFIDKVYNQRAFYDQNGHKAPIRSADRQQKSVTEPLECAMAATSTENLLSFDAFSSEPRPAASDFDLFTEPIKPKCHSQENEWSAFTSSVEPSSAAFSDFSFAPTTSSSSSINPSFPSFDPIMQPTNGPQKNSTPNFDPFTDPFSPQVSIGRTHAATHSSMGGSGFNVFQGYTKQNGNGLNGMGGNRTTGYDQQNMMNTIKPSNMVMRQPNSLVMSTGCTGNNISNYFDPFTAQQVDSGGKGSANAKRDPFAGLGLPI</sequence>
<dbReference type="AlphaFoldDB" id="A0A024GID9"/>
<feature type="region of interest" description="Disordered" evidence="2">
    <location>
        <begin position="350"/>
        <end position="369"/>
    </location>
</feature>
<dbReference type="InterPro" id="IPR038508">
    <property type="entry name" value="ArfGAP_dom_sf"/>
</dbReference>
<dbReference type="GO" id="GO:0005096">
    <property type="term" value="F:GTPase activator activity"/>
    <property type="evidence" value="ECO:0007669"/>
    <property type="project" value="InterPro"/>
</dbReference>
<evidence type="ECO:0000256" key="2">
    <source>
        <dbReference type="SAM" id="MobiDB-lite"/>
    </source>
</evidence>
<evidence type="ECO:0000313" key="5">
    <source>
        <dbReference type="Proteomes" id="UP000053237"/>
    </source>
</evidence>
<dbReference type="PANTHER" id="PTHR46085:SF3">
    <property type="entry name" value="ARF GTPASE ACTIVATING PROTEIN"/>
    <property type="match status" value="1"/>
</dbReference>
<dbReference type="PROSITE" id="PS50115">
    <property type="entry name" value="ARFGAP"/>
    <property type="match status" value="1"/>
</dbReference>
<dbReference type="Proteomes" id="UP000053237">
    <property type="component" value="Unassembled WGS sequence"/>
</dbReference>
<protein>
    <recommendedName>
        <fullName evidence="3">Arf-GAP domain-containing protein</fullName>
    </recommendedName>
</protein>
<feature type="domain" description="Arf-GAP" evidence="3">
    <location>
        <begin position="6"/>
        <end position="131"/>
    </location>
</feature>
<gene>
    <name evidence="4" type="ORF">BN9_073800</name>
</gene>
<keyword evidence="5" id="KW-1185">Reference proteome</keyword>
<keyword evidence="1" id="KW-0479">Metal-binding</keyword>
<dbReference type="STRING" id="65357.A0A024GID9"/>
<evidence type="ECO:0000259" key="3">
    <source>
        <dbReference type="PROSITE" id="PS50115"/>
    </source>
</evidence>
<feature type="compositionally biased region" description="Polar residues" evidence="2">
    <location>
        <begin position="235"/>
        <end position="247"/>
    </location>
</feature>
<dbReference type="InterPro" id="IPR044820">
    <property type="entry name" value="AGD14-like"/>
</dbReference>
<feature type="compositionally biased region" description="Low complexity" evidence="2">
    <location>
        <begin position="219"/>
        <end position="233"/>
    </location>
</feature>
<dbReference type="Gene3D" id="1.10.220.150">
    <property type="entry name" value="Arf GTPase activating protein"/>
    <property type="match status" value="1"/>
</dbReference>
<dbReference type="InterPro" id="IPR001164">
    <property type="entry name" value="ArfGAP_dom"/>
</dbReference>
<dbReference type="InParanoid" id="A0A024GID9"/>
<dbReference type="SMART" id="SM00105">
    <property type="entry name" value="ArfGap"/>
    <property type="match status" value="1"/>
</dbReference>
<name>A0A024GID9_9STRA</name>
<comment type="caution">
    <text evidence="4">The sequence shown here is derived from an EMBL/GenBank/DDBJ whole genome shotgun (WGS) entry which is preliminary data.</text>
</comment>
<dbReference type="InterPro" id="IPR037278">
    <property type="entry name" value="ARFGAP/RecO"/>
</dbReference>
<proteinExistence type="predicted"/>
<dbReference type="Pfam" id="PF01412">
    <property type="entry name" value="ArfGap"/>
    <property type="match status" value="1"/>
</dbReference>
<dbReference type="EMBL" id="CAIX01000127">
    <property type="protein sequence ID" value="CCI46451.1"/>
    <property type="molecule type" value="Genomic_DNA"/>
</dbReference>
<evidence type="ECO:0000256" key="1">
    <source>
        <dbReference type="PROSITE-ProRule" id="PRU00288"/>
    </source>
</evidence>
<reference evidence="4 5" key="1">
    <citation type="submission" date="2012-05" db="EMBL/GenBank/DDBJ databases">
        <title>Recombination and specialization in a pathogen metapopulation.</title>
        <authorList>
            <person name="Gardiner A."/>
            <person name="Kemen E."/>
            <person name="Schultz-Larsen T."/>
            <person name="MacLean D."/>
            <person name="Van Oosterhout C."/>
            <person name="Jones J.D.G."/>
        </authorList>
    </citation>
    <scope>NUCLEOTIDE SEQUENCE [LARGE SCALE GENOMIC DNA]</scope>
    <source>
        <strain evidence="4 5">Ac Nc2</strain>
    </source>
</reference>
<dbReference type="PANTHER" id="PTHR46085">
    <property type="entry name" value="ARFGAP/RECO-RELATED"/>
    <property type="match status" value="1"/>
</dbReference>
<keyword evidence="1" id="KW-0863">Zinc-finger</keyword>
<feature type="region of interest" description="Disordered" evidence="2">
    <location>
        <begin position="219"/>
        <end position="259"/>
    </location>
</feature>
<evidence type="ECO:0000313" key="4">
    <source>
        <dbReference type="EMBL" id="CCI46451.1"/>
    </source>
</evidence>